<sequence>MHQAPALALTLPPDRLWLGSVRILGVSALLVALVWLGWHAVRTGTPTPVMLLLAALCSLPALWLLCRDTPTAAVGCNLSWHPEKAQWCLQTLDSNGQASPLRSGRLDCVADGMRWMLLRHTGRGIASVWLCVSHRDHPAHWHTLRCAVFSPGARPEPAAASDE</sequence>
<keyword evidence="1" id="KW-0812">Transmembrane</keyword>
<proteinExistence type="predicted"/>
<keyword evidence="3" id="KW-1185">Reference proteome</keyword>
<keyword evidence="1" id="KW-1133">Transmembrane helix</keyword>
<protein>
    <recommendedName>
        <fullName evidence="4">Toxin CptA</fullName>
    </recommendedName>
</protein>
<dbReference type="AlphaFoldDB" id="A0A7Y9QXP4"/>
<dbReference type="RefSeq" id="WP_179632835.1">
    <property type="nucleotide sequence ID" value="NZ_JACCFH010000001.1"/>
</dbReference>
<feature type="transmembrane region" description="Helical" evidence="1">
    <location>
        <begin position="48"/>
        <end position="65"/>
    </location>
</feature>
<evidence type="ECO:0000313" key="2">
    <source>
        <dbReference type="EMBL" id="NYG31884.1"/>
    </source>
</evidence>
<evidence type="ECO:0000313" key="3">
    <source>
        <dbReference type="Proteomes" id="UP000518288"/>
    </source>
</evidence>
<dbReference type="Proteomes" id="UP000518288">
    <property type="component" value="Unassembled WGS sequence"/>
</dbReference>
<keyword evidence="1" id="KW-0472">Membrane</keyword>
<dbReference type="EMBL" id="JACCFH010000001">
    <property type="protein sequence ID" value="NYG31884.1"/>
    <property type="molecule type" value="Genomic_DNA"/>
</dbReference>
<accession>A0A7Y9QXP4</accession>
<gene>
    <name evidence="2" type="ORF">BDD16_000870</name>
</gene>
<name>A0A7Y9QXP4_9BURK</name>
<comment type="caution">
    <text evidence="2">The sequence shown here is derived from an EMBL/GenBank/DDBJ whole genome shotgun (WGS) entry which is preliminary data.</text>
</comment>
<evidence type="ECO:0008006" key="4">
    <source>
        <dbReference type="Google" id="ProtNLM"/>
    </source>
</evidence>
<reference evidence="2 3" key="1">
    <citation type="submission" date="2020-07" db="EMBL/GenBank/DDBJ databases">
        <title>Genomic Encyclopedia of Archaeal and Bacterial Type Strains, Phase II (KMG-II): from individual species to whole genera.</title>
        <authorList>
            <person name="Goeker M."/>
        </authorList>
    </citation>
    <scope>NUCLEOTIDE SEQUENCE [LARGE SCALE GENOMIC DNA]</scope>
    <source>
        <strain evidence="2 3">DSM 21226</strain>
    </source>
</reference>
<feature type="transmembrane region" description="Helical" evidence="1">
    <location>
        <begin position="16"/>
        <end position="36"/>
    </location>
</feature>
<evidence type="ECO:0000256" key="1">
    <source>
        <dbReference type="SAM" id="Phobius"/>
    </source>
</evidence>
<organism evidence="2 3">
    <name type="scientific">Sphaerotilus montanus</name>
    <dbReference type="NCBI Taxonomy" id="522889"/>
    <lineage>
        <taxon>Bacteria</taxon>
        <taxon>Pseudomonadati</taxon>
        <taxon>Pseudomonadota</taxon>
        <taxon>Betaproteobacteria</taxon>
        <taxon>Burkholderiales</taxon>
        <taxon>Sphaerotilaceae</taxon>
        <taxon>Sphaerotilus</taxon>
    </lineage>
</organism>